<keyword evidence="3" id="KW-1185">Reference proteome</keyword>
<dbReference type="InterPro" id="IPR051531">
    <property type="entry name" value="N-acetyltransferase"/>
</dbReference>
<keyword evidence="2" id="KW-0378">Hydrolase</keyword>
<dbReference type="InterPro" id="IPR000182">
    <property type="entry name" value="GNAT_dom"/>
</dbReference>
<sequence length="167" mass="18049">MIQTDRLTLRRPVEADRAPYVAFYTSDRRARTGLRQDAGAASAGFDAVMSHWQSKSHGRFIVETGGHVIGLVGPHQPEGYPEPELAWHIWSDAHEGKGLAFEAAQASRDYAFGTLGWATAVSYIADDNPRSLALARRLGAVRDPGAALLNLPAPHGAFRHPNPGASQ</sequence>
<dbReference type="PANTHER" id="PTHR43792">
    <property type="entry name" value="GNAT FAMILY, PUTATIVE (AFU_ORTHOLOGUE AFUA_3G00765)-RELATED-RELATED"/>
    <property type="match status" value="1"/>
</dbReference>
<dbReference type="PANTHER" id="PTHR43792:SF1">
    <property type="entry name" value="N-ACETYLTRANSFERASE DOMAIN-CONTAINING PROTEIN"/>
    <property type="match status" value="1"/>
</dbReference>
<evidence type="ECO:0000259" key="1">
    <source>
        <dbReference type="PROSITE" id="PS51186"/>
    </source>
</evidence>
<keyword evidence="2" id="KW-0347">Helicase</keyword>
<gene>
    <name evidence="2" type="ORF">AIOL_000681</name>
</gene>
<dbReference type="SUPFAM" id="SSF55729">
    <property type="entry name" value="Acyl-CoA N-acyltransferases (Nat)"/>
    <property type="match status" value="1"/>
</dbReference>
<feature type="domain" description="N-acetyltransferase" evidence="1">
    <location>
        <begin position="7"/>
        <end position="165"/>
    </location>
</feature>
<evidence type="ECO:0000313" key="2">
    <source>
        <dbReference type="EMBL" id="KMW60525.1"/>
    </source>
</evidence>
<comment type="caution">
    <text evidence="2">The sequence shown here is derived from an EMBL/GenBank/DDBJ whole genome shotgun (WGS) entry which is preliminary data.</text>
</comment>
<dbReference type="RefSeq" id="WP_053101168.1">
    <property type="nucleotide sequence ID" value="NZ_LFTY01000001.1"/>
</dbReference>
<evidence type="ECO:0000313" key="3">
    <source>
        <dbReference type="Proteomes" id="UP000037178"/>
    </source>
</evidence>
<dbReference type="STRING" id="1675527.AIOL_000681"/>
<dbReference type="Proteomes" id="UP000037178">
    <property type="component" value="Unassembled WGS sequence"/>
</dbReference>
<dbReference type="EMBL" id="LFTY01000001">
    <property type="protein sequence ID" value="KMW60525.1"/>
    <property type="molecule type" value="Genomic_DNA"/>
</dbReference>
<proteinExistence type="predicted"/>
<keyword evidence="2" id="KW-0547">Nucleotide-binding</keyword>
<accession>A0A0J9ECS1</accession>
<dbReference type="GO" id="GO:0016747">
    <property type="term" value="F:acyltransferase activity, transferring groups other than amino-acyl groups"/>
    <property type="evidence" value="ECO:0007669"/>
    <property type="project" value="InterPro"/>
</dbReference>
<dbReference type="Gene3D" id="3.40.630.30">
    <property type="match status" value="1"/>
</dbReference>
<dbReference type="PATRIC" id="fig|1675527.3.peg.742"/>
<dbReference type="AlphaFoldDB" id="A0A0J9ECS1"/>
<dbReference type="PROSITE" id="PS51186">
    <property type="entry name" value="GNAT"/>
    <property type="match status" value="1"/>
</dbReference>
<dbReference type="InterPro" id="IPR016181">
    <property type="entry name" value="Acyl_CoA_acyltransferase"/>
</dbReference>
<dbReference type="GO" id="GO:0004386">
    <property type="term" value="F:helicase activity"/>
    <property type="evidence" value="ECO:0007669"/>
    <property type="project" value="UniProtKB-KW"/>
</dbReference>
<name>A0A0J9ECS1_9RHOB</name>
<organism evidence="2 3">
    <name type="scientific">Candidatus Rhodobacter oscarellae</name>
    <dbReference type="NCBI Taxonomy" id="1675527"/>
    <lineage>
        <taxon>Bacteria</taxon>
        <taxon>Pseudomonadati</taxon>
        <taxon>Pseudomonadota</taxon>
        <taxon>Alphaproteobacteria</taxon>
        <taxon>Rhodobacterales</taxon>
        <taxon>Rhodobacter group</taxon>
        <taxon>Rhodobacter</taxon>
    </lineage>
</organism>
<protein>
    <submittedName>
        <fullName evidence="2">Protein export cytoplasm protein SecA ATPase RNA helicase</fullName>
    </submittedName>
</protein>
<dbReference type="Pfam" id="PF13302">
    <property type="entry name" value="Acetyltransf_3"/>
    <property type="match status" value="1"/>
</dbReference>
<dbReference type="OrthoDB" id="6293260at2"/>
<keyword evidence="2" id="KW-0067">ATP-binding</keyword>
<reference evidence="2 3" key="1">
    <citation type="submission" date="2015-06" db="EMBL/GenBank/DDBJ databases">
        <title>Draft genome sequence of an Alphaproteobacteria species associated to the Mediterranean sponge Oscarella lobularis.</title>
        <authorList>
            <person name="Jourda C."/>
            <person name="Santini S."/>
            <person name="Claverie J.-M."/>
        </authorList>
    </citation>
    <scope>NUCLEOTIDE SEQUENCE [LARGE SCALE GENOMIC DNA]</scope>
    <source>
        <strain evidence="2">IGS</strain>
    </source>
</reference>